<feature type="transmembrane region" description="Helical" evidence="1">
    <location>
        <begin position="221"/>
        <end position="245"/>
    </location>
</feature>
<dbReference type="AlphaFoldDB" id="A0A2T6AVA7"/>
<proteinExistence type="predicted"/>
<keyword evidence="3" id="KW-1185">Reference proteome</keyword>
<sequence length="252" mass="26702">MPALPEVIQTAAPLLLAHVIADFLLQSDRMIERKTRPATLALHAGLVLLTAALLLAPTTQEGTIALAILTVTHAAIDRIKLHFGDTLRPYLIDQAAHLLTIAAIALVTPTLWSDSLWTALTETSPLTTAMLWLAGFIAAVTAGGHAVAKLMAPYHAFWTRRRILGGGLKDAGKMIGQLERGLTYLLVLAGLPSGVAFLIAAKSILRFNATKDDRHVAEYVIIGTLASIGWALLTALCVTALTASLEIAAANP</sequence>
<dbReference type="Pfam" id="PF11750">
    <property type="entry name" value="DUF3307"/>
    <property type="match status" value="1"/>
</dbReference>
<gene>
    <name evidence="2" type="ORF">C8N44_11176</name>
</gene>
<dbReference type="EMBL" id="QBKN01000011">
    <property type="protein sequence ID" value="PTX47747.1"/>
    <property type="molecule type" value="Genomic_DNA"/>
</dbReference>
<comment type="caution">
    <text evidence="2">The sequence shown here is derived from an EMBL/GenBank/DDBJ whole genome shotgun (WGS) entry which is preliminary data.</text>
</comment>
<feature type="transmembrane region" description="Helical" evidence="1">
    <location>
        <begin position="37"/>
        <end position="56"/>
    </location>
</feature>
<keyword evidence="1" id="KW-0472">Membrane</keyword>
<keyword evidence="1" id="KW-1133">Transmembrane helix</keyword>
<keyword evidence="1" id="KW-0812">Transmembrane</keyword>
<accession>A0A2T6AVA7</accession>
<dbReference type="InterPro" id="IPR021737">
    <property type="entry name" value="Phage_phiKZ_Orf197"/>
</dbReference>
<evidence type="ECO:0000256" key="1">
    <source>
        <dbReference type="SAM" id="Phobius"/>
    </source>
</evidence>
<evidence type="ECO:0000313" key="2">
    <source>
        <dbReference type="EMBL" id="PTX47747.1"/>
    </source>
</evidence>
<feature type="transmembrane region" description="Helical" evidence="1">
    <location>
        <begin position="132"/>
        <end position="152"/>
    </location>
</feature>
<feature type="transmembrane region" description="Helical" evidence="1">
    <location>
        <begin position="91"/>
        <end position="112"/>
    </location>
</feature>
<name>A0A2T6AVA7_9RHOB</name>
<feature type="transmembrane region" description="Helical" evidence="1">
    <location>
        <begin position="182"/>
        <end position="201"/>
    </location>
</feature>
<organism evidence="2 3">
    <name type="scientific">Allosediminivita pacifica</name>
    <dbReference type="NCBI Taxonomy" id="1267769"/>
    <lineage>
        <taxon>Bacteria</taxon>
        <taxon>Pseudomonadati</taxon>
        <taxon>Pseudomonadota</taxon>
        <taxon>Alphaproteobacteria</taxon>
        <taxon>Rhodobacterales</taxon>
        <taxon>Paracoccaceae</taxon>
        <taxon>Allosediminivita</taxon>
    </lineage>
</organism>
<evidence type="ECO:0000313" key="3">
    <source>
        <dbReference type="Proteomes" id="UP000244069"/>
    </source>
</evidence>
<dbReference type="OrthoDB" id="8536716at2"/>
<dbReference type="Proteomes" id="UP000244069">
    <property type="component" value="Unassembled WGS sequence"/>
</dbReference>
<protein>
    <submittedName>
        <fullName evidence="2">Uncharacterized protein DUF3307</fullName>
    </submittedName>
</protein>
<dbReference type="RefSeq" id="WP_107976141.1">
    <property type="nucleotide sequence ID" value="NZ_BMEZ01000013.1"/>
</dbReference>
<reference evidence="2 3" key="1">
    <citation type="submission" date="2018-04" db="EMBL/GenBank/DDBJ databases">
        <title>Genomic Encyclopedia of Archaeal and Bacterial Type Strains, Phase II (KMG-II): from individual species to whole genera.</title>
        <authorList>
            <person name="Goeker M."/>
        </authorList>
    </citation>
    <scope>NUCLEOTIDE SEQUENCE [LARGE SCALE GENOMIC DNA]</scope>
    <source>
        <strain evidence="2 3">DSM 29329</strain>
    </source>
</reference>